<dbReference type="GO" id="GO:0003723">
    <property type="term" value="F:RNA binding"/>
    <property type="evidence" value="ECO:0007669"/>
    <property type="project" value="UniProtKB-UniRule"/>
</dbReference>
<reference evidence="11" key="2">
    <citation type="submission" date="2020-01" db="EMBL/GenBank/DDBJ databases">
        <title>Population-level Yeast Reference Genomes.</title>
        <authorList>
            <person name="Yue J.-X."/>
        </authorList>
    </citation>
    <scope>NUCLEOTIDE SEQUENCE</scope>
    <source>
        <strain evidence="11">CBS432</strain>
    </source>
</reference>
<organism evidence="11">
    <name type="scientific">Saccharomyces paradoxus</name>
    <name type="common">Yeast</name>
    <name type="synonym">Saccharomyces douglasii</name>
    <dbReference type="NCBI Taxonomy" id="27291"/>
    <lineage>
        <taxon>Eukaryota</taxon>
        <taxon>Fungi</taxon>
        <taxon>Dikarya</taxon>
        <taxon>Ascomycota</taxon>
        <taxon>Saccharomycotina</taxon>
        <taxon>Saccharomycetes</taxon>
        <taxon>Saccharomycetales</taxon>
        <taxon>Saccharomycetaceae</taxon>
        <taxon>Saccharomyces</taxon>
    </lineage>
</organism>
<dbReference type="SUPFAM" id="SSF52540">
    <property type="entry name" value="P-loop containing nucleoside triphosphate hydrolases"/>
    <property type="match status" value="1"/>
</dbReference>
<dbReference type="OrthoDB" id="193716at2759"/>
<reference evidence="11" key="1">
    <citation type="journal article" date="2017" name="Nat. Genet.">
        <title>Contrasting evolutionary genome dynamics between domesticated and wild yeasts.</title>
        <authorList>
            <person name="Yue J.X."/>
            <person name="Li J."/>
            <person name="Aigrain L."/>
            <person name="Hallin J."/>
            <person name="Persson K."/>
            <person name="Oliver K."/>
            <person name="Bergstrom A."/>
            <person name="Coupland P."/>
            <person name="Warringer J."/>
            <person name="Lagomarsino M.C."/>
            <person name="Fischer G."/>
            <person name="Durbin R."/>
            <person name="Liti G."/>
        </authorList>
    </citation>
    <scope>NUCLEOTIDE SEQUENCE</scope>
    <source>
        <strain evidence="11">CBS432</strain>
    </source>
</reference>
<evidence type="ECO:0000259" key="9">
    <source>
        <dbReference type="PROSITE" id="PS51192"/>
    </source>
</evidence>
<dbReference type="Pfam" id="PF00270">
    <property type="entry name" value="DEAD"/>
    <property type="match status" value="1"/>
</dbReference>
<evidence type="ECO:0000256" key="6">
    <source>
        <dbReference type="RuleBase" id="RU000492"/>
    </source>
</evidence>
<keyword evidence="2 6" id="KW-0378">Hydrolase</keyword>
<evidence type="ECO:0000256" key="3">
    <source>
        <dbReference type="ARBA" id="ARBA00022806"/>
    </source>
</evidence>
<feature type="compositionally biased region" description="Low complexity" evidence="8">
    <location>
        <begin position="59"/>
        <end position="68"/>
    </location>
</feature>
<dbReference type="SMART" id="SM00490">
    <property type="entry name" value="HELICc"/>
    <property type="match status" value="1"/>
</dbReference>
<dbReference type="VEuPathDB" id="FungiDB:SPAR_D03990"/>
<keyword evidence="3 6" id="KW-0347">Helicase</keyword>
<gene>
    <name evidence="11" type="primary">MSS116</name>
    <name evidence="11" type="ORF">SPAR_D03990</name>
</gene>
<comment type="catalytic activity">
    <reaction evidence="7">
        <text>ATP + H2O = ADP + phosphate + H(+)</text>
        <dbReference type="Rhea" id="RHEA:13065"/>
        <dbReference type="ChEBI" id="CHEBI:15377"/>
        <dbReference type="ChEBI" id="CHEBI:15378"/>
        <dbReference type="ChEBI" id="CHEBI:30616"/>
        <dbReference type="ChEBI" id="CHEBI:43474"/>
        <dbReference type="ChEBI" id="CHEBI:456216"/>
        <dbReference type="EC" id="3.6.4.13"/>
    </reaction>
</comment>
<keyword evidence="1 6" id="KW-0547">Nucleotide-binding</keyword>
<dbReference type="InterPro" id="IPR014001">
    <property type="entry name" value="Helicase_ATP-bd"/>
</dbReference>
<dbReference type="PROSITE" id="PS00039">
    <property type="entry name" value="DEAD_ATP_HELICASE"/>
    <property type="match status" value="1"/>
</dbReference>
<dbReference type="InterPro" id="IPR001650">
    <property type="entry name" value="Helicase_C-like"/>
</dbReference>
<comment type="function">
    <text evidence="7">RNA helicase.</text>
</comment>
<reference evidence="11" key="4">
    <citation type="submission" date="2025-08" db="UniProtKB">
        <authorList>
            <consortium name="RefSeq"/>
        </authorList>
    </citation>
    <scope>IDENTIFICATION</scope>
    <source>
        <strain evidence="11">CBS432</strain>
    </source>
</reference>
<dbReference type="GeneID" id="54629646"/>
<evidence type="ECO:0000256" key="7">
    <source>
        <dbReference type="RuleBase" id="RU365068"/>
    </source>
</evidence>
<evidence type="ECO:0000256" key="2">
    <source>
        <dbReference type="ARBA" id="ARBA00022801"/>
    </source>
</evidence>
<feature type="compositionally biased region" description="Basic and acidic residues" evidence="8">
    <location>
        <begin position="41"/>
        <end position="58"/>
    </location>
</feature>
<dbReference type="CDD" id="cd17964">
    <property type="entry name" value="DEADc_MSS116"/>
    <property type="match status" value="1"/>
</dbReference>
<keyword evidence="4 6" id="KW-0067">ATP-binding</keyword>
<feature type="compositionally biased region" description="Basic and acidic residues" evidence="8">
    <location>
        <begin position="599"/>
        <end position="608"/>
    </location>
</feature>
<keyword evidence="5 7" id="KW-0694">RNA-binding</keyword>
<dbReference type="InterPro" id="IPR000629">
    <property type="entry name" value="RNA-helicase_DEAD-box_CS"/>
</dbReference>
<dbReference type="RefSeq" id="XP_033765432.1">
    <property type="nucleotide sequence ID" value="XM_033909541.1"/>
</dbReference>
<evidence type="ECO:0000256" key="8">
    <source>
        <dbReference type="SAM" id="MobiDB-lite"/>
    </source>
</evidence>
<dbReference type="Pfam" id="PF00271">
    <property type="entry name" value="Helicase_C"/>
    <property type="match status" value="1"/>
</dbReference>
<dbReference type="PROSITE" id="PS51194">
    <property type="entry name" value="HELICASE_CTER"/>
    <property type="match status" value="1"/>
</dbReference>
<feature type="domain" description="Helicase C-terminal" evidence="10">
    <location>
        <begin position="355"/>
        <end position="512"/>
    </location>
</feature>
<evidence type="ECO:0000256" key="5">
    <source>
        <dbReference type="ARBA" id="ARBA00022884"/>
    </source>
</evidence>
<proteinExistence type="inferred from homology"/>
<dbReference type="CDD" id="cd18787">
    <property type="entry name" value="SF2_C_DEAD"/>
    <property type="match status" value="1"/>
</dbReference>
<dbReference type="FunFam" id="3.40.50.300:FF:002419">
    <property type="entry name" value="ATP-dependent RNA helicase MSS116, mitochondrial"/>
    <property type="match status" value="1"/>
</dbReference>
<evidence type="ECO:0000313" key="11">
    <source>
        <dbReference type="RefSeq" id="XP_033765432.1"/>
    </source>
</evidence>
<dbReference type="PANTHER" id="PTHR24031">
    <property type="entry name" value="RNA HELICASE"/>
    <property type="match status" value="1"/>
</dbReference>
<sequence>MLTSILIKGRTPLLVSRNLAVLLTNCKRINRAVSTRLYNDGNRDQKNFGRYQRNDNNNRSRNSRFNSRPRTRSREDEDEVHFDKTTFSKLIHVPKEENTKEVTLDSLLEEGVLDKEIHKAITRMEFPGLTPVQQKTIKPILSSEDHDVIARAKTGTGKTFAFLIPIFQHLINTKFDSQYMVKAVIVAPTRDLALQIEAEVKKIHDMNYGLKKYTCVSLVGGTDFRAAMNKMNKLRPNIVIATPGRLIDVLEKYSNKFFRFVDYKVLDEADRLLEIGFRDDLETISGILNEKNSKSADNIKTLLFSATLDDKVQKLANNIMNKKECLFLDTVDKNEPEAHERIDQSVVISEKFANSIFAAVEHIKKQIKERDSNYKAIIFAPTVKFTSFLCNILQNEFKKDLPILEFHGKITQNRRTSLVKRFKKDESGILVCTDVGARGMDFPNVHEVLQIGVPSELANYIHRIGRTARSGKEGSSVLFICKDELPFVRELEDAKNIIIAKQEKYEPSEEIKSEVLGAVTDEPEDISDVVISLISSYRSCIKEYRFSERHILPEIASTYGVLLNDPQLKIPVSRRFLDKLGLSRSPIGKTMFEIRDYSGNRDANESSHDYNGADSETSFRGNKSYNNRNKRRDYDDEPFRRSNNNRRSFSRNNDKNNYSSRNDNRY</sequence>
<feature type="compositionally biased region" description="Polar residues" evidence="8">
    <location>
        <begin position="614"/>
        <end position="627"/>
    </location>
</feature>
<dbReference type="GO" id="GO:0070013">
    <property type="term" value="C:intracellular organelle lumen"/>
    <property type="evidence" value="ECO:0007669"/>
    <property type="project" value="UniProtKB-ARBA"/>
</dbReference>
<dbReference type="PROSITE" id="PS51192">
    <property type="entry name" value="HELICASE_ATP_BIND_1"/>
    <property type="match status" value="1"/>
</dbReference>
<accession>A0A8B8UNU0</accession>
<evidence type="ECO:0000259" key="10">
    <source>
        <dbReference type="PROSITE" id="PS51194"/>
    </source>
</evidence>
<feature type="region of interest" description="Disordered" evidence="8">
    <location>
        <begin position="599"/>
        <end position="666"/>
    </location>
</feature>
<feature type="compositionally biased region" description="Polar residues" evidence="8">
    <location>
        <begin position="655"/>
        <end position="666"/>
    </location>
</feature>
<comment type="similarity">
    <text evidence="6">Belongs to the DEAD box helicase family.</text>
</comment>
<feature type="region of interest" description="Disordered" evidence="8">
    <location>
        <begin position="39"/>
        <end position="79"/>
    </location>
</feature>
<dbReference type="EC" id="3.6.4.13" evidence="7"/>
<protein>
    <recommendedName>
        <fullName evidence="7">ATP-dependent RNA helicase</fullName>
        <ecNumber evidence="7">3.6.4.13</ecNumber>
    </recommendedName>
</protein>
<dbReference type="GO" id="GO:0003724">
    <property type="term" value="F:RNA helicase activity"/>
    <property type="evidence" value="ECO:0007669"/>
    <property type="project" value="UniProtKB-EC"/>
</dbReference>
<feature type="domain" description="Helicase ATP-binding" evidence="9">
    <location>
        <begin position="139"/>
        <end position="326"/>
    </location>
</feature>
<feature type="compositionally biased region" description="Low complexity" evidence="8">
    <location>
        <begin position="641"/>
        <end position="651"/>
    </location>
</feature>
<dbReference type="GO" id="GO:0005524">
    <property type="term" value="F:ATP binding"/>
    <property type="evidence" value="ECO:0007669"/>
    <property type="project" value="UniProtKB-UniRule"/>
</dbReference>
<dbReference type="AlphaFoldDB" id="A0A8B8UNU0"/>
<dbReference type="KEGG" id="spao:SPAR_D03990"/>
<dbReference type="FunFam" id="3.40.50.300:FF:002331">
    <property type="entry name" value="ATP-dependent RNA helicase MSS116, mitochondrial"/>
    <property type="match status" value="1"/>
</dbReference>
<evidence type="ECO:0000256" key="1">
    <source>
        <dbReference type="ARBA" id="ARBA00022741"/>
    </source>
</evidence>
<dbReference type="SMART" id="SM00487">
    <property type="entry name" value="DEXDc"/>
    <property type="match status" value="1"/>
</dbReference>
<dbReference type="InterPro" id="IPR011545">
    <property type="entry name" value="DEAD/DEAH_box_helicase_dom"/>
</dbReference>
<reference evidence="11" key="3">
    <citation type="submission" date="2025-07" db="EMBL/GenBank/DDBJ databases">
        <authorList>
            <consortium name="NCBI Genome Project"/>
        </authorList>
    </citation>
    <scope>NUCLEOTIDE SEQUENCE</scope>
    <source>
        <strain evidence="11">CBS432</strain>
    </source>
</reference>
<evidence type="ECO:0000256" key="4">
    <source>
        <dbReference type="ARBA" id="ARBA00022840"/>
    </source>
</evidence>
<comment type="domain">
    <text evidence="7">The Q motif is unique to and characteristic of the DEAD box family of RNA helicases and controls ATP binding and hydrolysis.</text>
</comment>
<dbReference type="GO" id="GO:0016787">
    <property type="term" value="F:hydrolase activity"/>
    <property type="evidence" value="ECO:0007669"/>
    <property type="project" value="UniProtKB-KW"/>
</dbReference>
<dbReference type="Gene3D" id="3.40.50.300">
    <property type="entry name" value="P-loop containing nucleotide triphosphate hydrolases"/>
    <property type="match status" value="2"/>
</dbReference>
<dbReference type="InterPro" id="IPR027417">
    <property type="entry name" value="P-loop_NTPase"/>
</dbReference>
<name>A0A8B8UNU0_SACPA</name>